<dbReference type="InterPro" id="IPR005212">
    <property type="entry name" value="EvaA-like"/>
</dbReference>
<organism evidence="3">
    <name type="scientific">Streptomyces sp. TA-0256</name>
    <dbReference type="NCBI Taxonomy" id="573242"/>
    <lineage>
        <taxon>Bacteria</taxon>
        <taxon>Bacillati</taxon>
        <taxon>Actinomycetota</taxon>
        <taxon>Actinomycetes</taxon>
        <taxon>Kitasatosporales</taxon>
        <taxon>Streptomycetaceae</taxon>
        <taxon>Streptomyces</taxon>
    </lineage>
</organism>
<gene>
    <name evidence="3" type="primary">pnxS3</name>
</gene>
<evidence type="ECO:0000259" key="2">
    <source>
        <dbReference type="Pfam" id="PF03559"/>
    </source>
</evidence>
<dbReference type="Pfam" id="PF03559">
    <property type="entry name" value="Hexose_dehydrat"/>
    <property type="match status" value="2"/>
</dbReference>
<dbReference type="EMBL" id="AB469194">
    <property type="protein sequence ID" value="BAJ52692.1"/>
    <property type="molecule type" value="Genomic_DNA"/>
</dbReference>
<protein>
    <submittedName>
        <fullName evidence="3">Putative NDP-hexose 2,3-dehydratase</fullName>
    </submittedName>
</protein>
<dbReference type="AlphaFoldDB" id="E5RLM8"/>
<feature type="domain" description="dTDP-4-dehydro-6-deoxy-alpha-D-glucopyranose 2,3-dehydratase" evidence="2">
    <location>
        <begin position="288"/>
        <end position="489"/>
    </location>
</feature>
<evidence type="ECO:0000256" key="1">
    <source>
        <dbReference type="SAM" id="MobiDB-lite"/>
    </source>
</evidence>
<name>E5RLM8_9ACTN</name>
<feature type="region of interest" description="Disordered" evidence="1">
    <location>
        <begin position="1"/>
        <end position="23"/>
    </location>
</feature>
<dbReference type="GO" id="GO:0016829">
    <property type="term" value="F:lyase activity"/>
    <property type="evidence" value="ECO:0007669"/>
    <property type="project" value="InterPro"/>
</dbReference>
<dbReference type="Gene3D" id="3.90.79.40">
    <property type="entry name" value="EvaA sugar 2,3-dehydratase subunit"/>
    <property type="match status" value="2"/>
</dbReference>
<evidence type="ECO:0000313" key="3">
    <source>
        <dbReference type="EMBL" id="BAJ52692.1"/>
    </source>
</evidence>
<dbReference type="InterPro" id="IPR038153">
    <property type="entry name" value="EvaA-like_sf"/>
</dbReference>
<feature type="domain" description="dTDP-4-dehydro-6-deoxy-alpha-D-glucopyranose 2,3-dehydratase" evidence="2">
    <location>
        <begin position="46"/>
        <end position="247"/>
    </location>
</feature>
<accession>E5RLM8</accession>
<proteinExistence type="predicted"/>
<sequence>MTQSSRPRDRTGGGERGGRPDGTALLAGRFGLSAATTGNPRIATGDVPAWLERVRRHGGFAVSRIPFAALDQWSFHPGTGNLGHSTGRFFTVEGLRVSGGDWGAGGFTQPVVNQPESGILGILVREIDGVLHLLMQAKMEPGNTGLVQLGPTVQATRSNYTRAHRGGPTRYLEHFTGPGRGRVLVDVLQSEQGDSFWHKRNRNMVVEVSGDIPVQDGHQWMTLGQVHALMGTANLVNMDVRTVLSCLPLEGGETPGDDLPGTSAAGSFHRALARSLGPGARAVHDELELLSWLTDLRTDSSVSAGLVPLRGLAGWRQDEDAIAEESGTRLKVIAVSVRAGTREVTRWTQPMLEFPGQGVAAFVVKRIGGVLHVLMQGKAQPGIRDAVELAPTVQCVSRNWEEVPPRSRPPLLDHVLRAGSAQVRFDAVLPEEGGRFYHRDNRYLVIEADDDFPVAEPDTMRWATLHQLKTLMRYGTYVNVEARTLIACLQSLWPGER</sequence>
<reference evidence="3" key="1">
    <citation type="submission" date="2008-11" db="EMBL/GenBank/DDBJ databases">
        <title>Biosynthetic gene cluster for FD-594 in Streptomyces sp. TA-0256.</title>
        <authorList>
            <person name="Kudo F."/>
            <person name="Yonezawa T."/>
            <person name="Eguchi T."/>
        </authorList>
    </citation>
    <scope>NUCLEOTIDE SEQUENCE</scope>
    <source>
        <strain evidence="3">TA-0256</strain>
    </source>
</reference>
<feature type="compositionally biased region" description="Basic and acidic residues" evidence="1">
    <location>
        <begin position="1"/>
        <end position="19"/>
    </location>
</feature>